<reference evidence="1 2" key="1">
    <citation type="submission" date="2017-08" db="EMBL/GenBank/DDBJ databases">
        <title>Complete Genome Sequence of Bacillus kochii Oregon-R-modENCODE STRAIN BDGP4, isolated from Drosophila melanogaster gut.</title>
        <authorList>
            <person name="Wan K.H."/>
            <person name="Yu C."/>
            <person name="Park S."/>
            <person name="Hammonds A.S."/>
            <person name="Booth B.W."/>
            <person name="Celniker S.E."/>
        </authorList>
    </citation>
    <scope>NUCLEOTIDE SEQUENCE [LARGE SCALE GENOMIC DNA]</scope>
    <source>
        <strain evidence="1 2">BDGP4</strain>
    </source>
</reference>
<proteinExistence type="predicted"/>
<name>A0A248TMB1_9BACI</name>
<evidence type="ECO:0000313" key="2">
    <source>
        <dbReference type="Proteomes" id="UP000215137"/>
    </source>
</evidence>
<dbReference type="AlphaFoldDB" id="A0A248TMB1"/>
<accession>A0A248TMB1</accession>
<dbReference type="OrthoDB" id="2454083at2"/>
<keyword evidence="2" id="KW-1185">Reference proteome</keyword>
<dbReference type="RefSeq" id="WP_095372910.1">
    <property type="nucleotide sequence ID" value="NZ_CP022983.1"/>
</dbReference>
<protein>
    <submittedName>
        <fullName evidence="1">Uncharacterized protein</fullName>
    </submittedName>
</protein>
<evidence type="ECO:0000313" key="1">
    <source>
        <dbReference type="EMBL" id="ASV69347.1"/>
    </source>
</evidence>
<dbReference type="Proteomes" id="UP000215137">
    <property type="component" value="Chromosome"/>
</dbReference>
<gene>
    <name evidence="1" type="ORF">CKF48_19735</name>
</gene>
<dbReference type="KEGG" id="bko:CKF48_19735"/>
<organism evidence="1 2">
    <name type="scientific">Cytobacillus kochii</name>
    <dbReference type="NCBI Taxonomy" id="859143"/>
    <lineage>
        <taxon>Bacteria</taxon>
        <taxon>Bacillati</taxon>
        <taxon>Bacillota</taxon>
        <taxon>Bacilli</taxon>
        <taxon>Bacillales</taxon>
        <taxon>Bacillaceae</taxon>
        <taxon>Cytobacillus</taxon>
    </lineage>
</organism>
<sequence>MNSKDLLQSYRSLWKNRALATDEENPDIVLMIAIEKELRDETAHPRVRRDKQKKLIAAIKRIIDSSLSSDMKVALIDIHFEIFDTID</sequence>
<dbReference type="EMBL" id="CP022983">
    <property type="protein sequence ID" value="ASV69347.1"/>
    <property type="molecule type" value="Genomic_DNA"/>
</dbReference>